<dbReference type="InterPro" id="IPR053244">
    <property type="entry name" value="HDAC_HD_type_1"/>
</dbReference>
<dbReference type="EMBL" id="KE148166">
    <property type="protein sequence ID" value="EPE03578.1"/>
    <property type="molecule type" value="Genomic_DNA"/>
</dbReference>
<name>S3CBE0_OPHP1</name>
<evidence type="ECO:0000256" key="1">
    <source>
        <dbReference type="SAM" id="MobiDB-lite"/>
    </source>
</evidence>
<proteinExistence type="predicted"/>
<protein>
    <submittedName>
        <fullName evidence="3">Histone deacetylase hos3</fullName>
    </submittedName>
</protein>
<evidence type="ECO:0000313" key="4">
    <source>
        <dbReference type="Proteomes" id="UP000016923"/>
    </source>
</evidence>
<feature type="compositionally biased region" description="Low complexity" evidence="1">
    <location>
        <begin position="935"/>
        <end position="954"/>
    </location>
</feature>
<dbReference type="PANTHER" id="PTHR47558:SF1">
    <property type="entry name" value="HISTONE DEACETYLASE HOS3"/>
    <property type="match status" value="1"/>
</dbReference>
<dbReference type="Proteomes" id="UP000016923">
    <property type="component" value="Unassembled WGS sequence"/>
</dbReference>
<sequence>MSFPNAAPSRRRSSNFGPGAVNTSNPQGDDLSQSLRQLSLSAGTPTKSKSPSPLSRSSSVMNGAPRSSSSVRSPSVASTTRRNSFTPRSPLPTGRESRAGTPNLLRKASTNSLHSASGGNSSSPSKTLTRRASANNLKSPSPRSPLLNGNASLYHEPLHEEQQHVRPLPPTASDIARKHFESELQRHASAPTLAAPLPPSSPTVVILHDACYGHRFSRPRTSRANLGTIVERPERIQACAVGVAAAYVRLGGRHADDGDYSPSLYGGKYMPHPQLDPLDADRLPDTAIPFRIHKTARSVSLLSPAVTNVHGVKWMEELKIMCDAAEAKLALNGKELQRPLDFDRSGPHGSGDKPGAPPPRLHEGDLYLCEESLQALQGALGGVCEAVDTVFGGADSGFNSGAGGNHKRAFVAIRPPGHHCSSDWPSGFCWINNVHVGIMHGILTHGLTHAAIVDIDLHHGDGSQAIAWQHNTRSATATKNSAAWKKTSIGYFSLHDINSFPCEAGDEEKVKNASLCVENAHGQTVWNVHLESWKTEAEFWALYEHKYTALLTKLRTFMQNQAAQRGEKSKSVIFISAGFDASEWESAGMQRHKVNVPTEFYARFTRDVVQIANDECDGRVISVLEGGYSDRALFSGVLSHVSGLAGAEPVTTRDEAFQSGLGFEMGGLAPMQTYKAPETASAVPYDPAWWAAAELDRIEEVLAPPPPPEPKAERAPHPSTTYSSPTASSQARVASTAPKMRRSMSGLSGVYSSPTSRPPSPPPPPPPEVPWTVAMHELSKLLIPSNRSTGSCTVEDLAAEATRARRERQVLLGGIDVSAAAPLSTPATPLGPKRVSQRERKQVKPFGSAAIKEEAGHNEDHRNRRKTVAGTTVSAMAGGAGASAPASAVVTPARGRPKQIRRLSAASALDDLARGQADAAVQPIAFAVPPVPAVPAAHAGSVSSQTSRPSSGSSMAGRTTRPQSSMSAATGTSGSVASGGGGAGIVPGAATAAPPSARKPRQAATPKSQSPRKKAVAGKPVPAPKPHVATPAPTQKFVRKVSASGISSRAGSAGPSSAAADMDRLTTGMRKIKINVVTAAQKEEREKARKQAEEARARKQAQAGETRKADVKRGEEKEKEGPATPRLSATPLTRPATAGEVPVTPLAQTLGAPTLFLTEPEPEPELEPLQQAPPVNELATSVYSDFASASDGRSPLLTPSETTDAESSSAYGDSAAAPAVFIPYQPEGTPQRQTAPASTALHWMPPNEINTPAPSHTMHPASSDSNSSPPIASPMKMKRSDLPVFTSTSSIPFAPPGTASRPTSSGQ</sequence>
<feature type="region of interest" description="Disordered" evidence="1">
    <location>
        <begin position="701"/>
        <end position="771"/>
    </location>
</feature>
<dbReference type="Pfam" id="PF00850">
    <property type="entry name" value="Hist_deacetyl"/>
    <property type="match status" value="1"/>
</dbReference>
<dbReference type="GO" id="GO:0010468">
    <property type="term" value="P:regulation of gene expression"/>
    <property type="evidence" value="ECO:0007669"/>
    <property type="project" value="UniProtKB-ARBA"/>
</dbReference>
<accession>S3CBE0</accession>
<feature type="compositionally biased region" description="Low complexity" evidence="1">
    <location>
        <begin position="964"/>
        <end position="976"/>
    </location>
</feature>
<dbReference type="FunFam" id="3.40.800.20:FF:000011">
    <property type="entry name" value="Histone deacetylase HOS3"/>
    <property type="match status" value="1"/>
</dbReference>
<keyword evidence="4" id="KW-1185">Reference proteome</keyword>
<dbReference type="GO" id="GO:0005634">
    <property type="term" value="C:nucleus"/>
    <property type="evidence" value="ECO:0007669"/>
    <property type="project" value="TreeGrafter"/>
</dbReference>
<feature type="compositionally biased region" description="Polar residues" evidence="1">
    <location>
        <begin position="1197"/>
        <end position="1211"/>
    </location>
</feature>
<dbReference type="InterPro" id="IPR037138">
    <property type="entry name" value="His_deacetylse_dom_sf"/>
</dbReference>
<feature type="compositionally biased region" description="Low complexity" evidence="1">
    <location>
        <begin position="823"/>
        <end position="832"/>
    </location>
</feature>
<feature type="compositionally biased region" description="Low complexity" evidence="1">
    <location>
        <begin position="31"/>
        <end position="82"/>
    </location>
</feature>
<dbReference type="OrthoDB" id="5232919at2759"/>
<dbReference type="GO" id="GO:0004407">
    <property type="term" value="F:histone deacetylase activity"/>
    <property type="evidence" value="ECO:0007669"/>
    <property type="project" value="TreeGrafter"/>
</dbReference>
<dbReference type="InterPro" id="IPR000286">
    <property type="entry name" value="HDACs"/>
</dbReference>
<dbReference type="CDD" id="cd09998">
    <property type="entry name" value="HDAC_Hos3"/>
    <property type="match status" value="1"/>
</dbReference>
<dbReference type="Gene3D" id="3.40.800.20">
    <property type="entry name" value="Histone deacetylase domain"/>
    <property type="match status" value="1"/>
</dbReference>
<dbReference type="STRING" id="1262450.S3CBE0"/>
<feature type="compositionally biased region" description="Pro residues" evidence="1">
    <location>
        <begin position="756"/>
        <end position="769"/>
    </location>
</feature>
<feature type="compositionally biased region" description="Low complexity" evidence="1">
    <location>
        <begin position="986"/>
        <end position="995"/>
    </location>
</feature>
<feature type="compositionally biased region" description="Polar residues" evidence="1">
    <location>
        <begin position="1228"/>
        <end position="1237"/>
    </location>
</feature>
<gene>
    <name evidence="3" type="ORF">F503_01836</name>
</gene>
<dbReference type="PANTHER" id="PTHR47558">
    <property type="entry name" value="HISTONE DEACETYLASE HOS3"/>
    <property type="match status" value="1"/>
</dbReference>
<feature type="compositionally biased region" description="Polar residues" evidence="1">
    <location>
        <begin position="126"/>
        <end position="151"/>
    </location>
</feature>
<feature type="region of interest" description="Disordered" evidence="1">
    <location>
        <begin position="1"/>
        <end position="151"/>
    </location>
</feature>
<feature type="region of interest" description="Disordered" evidence="1">
    <location>
        <begin position="935"/>
        <end position="1307"/>
    </location>
</feature>
<feature type="region of interest" description="Disordered" evidence="1">
    <location>
        <begin position="823"/>
        <end position="846"/>
    </location>
</feature>
<dbReference type="eggNOG" id="KOG1343">
    <property type="taxonomic scope" value="Eukaryota"/>
</dbReference>
<reference evidence="3 4" key="1">
    <citation type="journal article" date="2013" name="BMC Genomics">
        <title>The genome and transcriptome of the pine saprophyte Ophiostoma piceae, and a comparison with the bark beetle-associated pine pathogen Grosmannia clavigera.</title>
        <authorList>
            <person name="Haridas S."/>
            <person name="Wang Y."/>
            <person name="Lim L."/>
            <person name="Massoumi Alamouti S."/>
            <person name="Jackman S."/>
            <person name="Docking R."/>
            <person name="Robertson G."/>
            <person name="Birol I."/>
            <person name="Bohlmann J."/>
            <person name="Breuil C."/>
        </authorList>
    </citation>
    <scope>NUCLEOTIDE SEQUENCE [LARGE SCALE GENOMIC DNA]</scope>
    <source>
        <strain evidence="3 4">UAMH 11346</strain>
    </source>
</reference>
<organism evidence="3 4">
    <name type="scientific">Ophiostoma piceae (strain UAMH 11346)</name>
    <name type="common">Sap stain fungus</name>
    <dbReference type="NCBI Taxonomy" id="1262450"/>
    <lineage>
        <taxon>Eukaryota</taxon>
        <taxon>Fungi</taxon>
        <taxon>Dikarya</taxon>
        <taxon>Ascomycota</taxon>
        <taxon>Pezizomycotina</taxon>
        <taxon>Sordariomycetes</taxon>
        <taxon>Sordariomycetidae</taxon>
        <taxon>Ophiostomatales</taxon>
        <taxon>Ophiostomataceae</taxon>
        <taxon>Ophiostoma</taxon>
    </lineage>
</organism>
<dbReference type="InterPro" id="IPR023801">
    <property type="entry name" value="His_deacetylse_dom"/>
</dbReference>
<feature type="compositionally biased region" description="Low complexity" evidence="1">
    <location>
        <begin position="717"/>
        <end position="731"/>
    </location>
</feature>
<dbReference type="VEuPathDB" id="FungiDB:F503_01836"/>
<feature type="compositionally biased region" description="Basic and acidic residues" evidence="1">
    <location>
        <begin position="1081"/>
        <end position="1097"/>
    </location>
</feature>
<dbReference type="InterPro" id="IPR023696">
    <property type="entry name" value="Ureohydrolase_dom_sf"/>
</dbReference>
<dbReference type="SUPFAM" id="SSF52768">
    <property type="entry name" value="Arginase/deacetylase"/>
    <property type="match status" value="1"/>
</dbReference>
<feature type="domain" description="Histone deacetylase" evidence="2">
    <location>
        <begin position="305"/>
        <end position="643"/>
    </location>
</feature>
<feature type="compositionally biased region" description="Basic and acidic residues" evidence="1">
    <location>
        <begin position="1105"/>
        <end position="1121"/>
    </location>
</feature>
<evidence type="ECO:0000259" key="2">
    <source>
        <dbReference type="Pfam" id="PF00850"/>
    </source>
</evidence>
<feature type="compositionally biased region" description="Low complexity" evidence="1">
    <location>
        <begin position="877"/>
        <end position="893"/>
    </location>
</feature>
<evidence type="ECO:0000313" key="3">
    <source>
        <dbReference type="EMBL" id="EPE03578.1"/>
    </source>
</evidence>
<feature type="compositionally biased region" description="Low complexity" evidence="1">
    <location>
        <begin position="1042"/>
        <end position="1060"/>
    </location>
</feature>
<dbReference type="PRINTS" id="PR01270">
    <property type="entry name" value="HDASUPER"/>
</dbReference>
<dbReference type="OMA" id="MTHGLTH"/>
<feature type="compositionally biased region" description="Low complexity" evidence="1">
    <location>
        <begin position="1260"/>
        <end position="1274"/>
    </location>
</feature>
<feature type="region of interest" description="Disordered" evidence="1">
    <location>
        <begin position="877"/>
        <end position="897"/>
    </location>
</feature>
<feature type="region of interest" description="Disordered" evidence="1">
    <location>
        <begin position="339"/>
        <end position="361"/>
    </location>
</feature>
<feature type="compositionally biased region" description="Low complexity" evidence="1">
    <location>
        <begin position="111"/>
        <end position="125"/>
    </location>
</feature>
<dbReference type="HOGENOM" id="CLU_001880_0_0_1"/>